<dbReference type="Gene3D" id="1.20.5.340">
    <property type="match status" value="1"/>
</dbReference>
<comment type="caution">
    <text evidence="2">The sequence shown here is derived from an EMBL/GenBank/DDBJ whole genome shotgun (WGS) entry which is preliminary data.</text>
</comment>
<dbReference type="CDD" id="cd17242">
    <property type="entry name" value="MobM_relaxase"/>
    <property type="match status" value="1"/>
</dbReference>
<proteinExistence type="predicted"/>
<dbReference type="NCBIfam" id="NF041497">
    <property type="entry name" value="MobV"/>
    <property type="match status" value="1"/>
</dbReference>
<dbReference type="Pfam" id="PF01076">
    <property type="entry name" value="Mob_Pre"/>
    <property type="match status" value="1"/>
</dbReference>
<dbReference type="AlphaFoldDB" id="Q1Z4Z2"/>
<accession>Q1Z4Z2</accession>
<dbReference type="EMBL" id="AAPH01000010">
    <property type="protein sequence ID" value="EAS43479.1"/>
    <property type="molecule type" value="Genomic_DNA"/>
</dbReference>
<name>Q1Z4Z2_9GAMM</name>
<reference evidence="2 3" key="1">
    <citation type="submission" date="2006-03" db="EMBL/GenBank/DDBJ databases">
        <authorList>
            <person name="Bartlett D.H."/>
            <person name="Valle G."/>
            <person name="Lauro F.M."/>
            <person name="Vezzi A."/>
            <person name="Simonato F."/>
            <person name="Eloe E."/>
            <person name="Vitulo N."/>
            <person name="Stratton T.K."/>
            <person name="D'angelo M."/>
            <person name="Ferriera S."/>
            <person name="Johnson J."/>
            <person name="Kravitz S."/>
            <person name="Beeson K."/>
            <person name="Sutton G."/>
            <person name="Rogers Y."/>
            <person name="Friedman R."/>
            <person name="Frazier M."/>
            <person name="Venter J.C."/>
        </authorList>
    </citation>
    <scope>NUCLEOTIDE SEQUENCE [LARGE SCALE GENOMIC DNA]</scope>
    <source>
        <strain evidence="2 3">3TCK</strain>
    </source>
</reference>
<dbReference type="GO" id="GO:0003677">
    <property type="term" value="F:DNA binding"/>
    <property type="evidence" value="ECO:0007669"/>
    <property type="project" value="InterPro"/>
</dbReference>
<dbReference type="Proteomes" id="UP000003789">
    <property type="component" value="Unassembled WGS sequence"/>
</dbReference>
<evidence type="ECO:0000313" key="3">
    <source>
        <dbReference type="Proteomes" id="UP000003789"/>
    </source>
</evidence>
<protein>
    <submittedName>
        <fullName evidence="2">Mobilization protein-like</fullName>
    </submittedName>
</protein>
<keyword evidence="1" id="KW-0175">Coiled coil</keyword>
<organism evidence="2 3">
    <name type="scientific">Photobacterium profundum 3TCK</name>
    <dbReference type="NCBI Taxonomy" id="314280"/>
    <lineage>
        <taxon>Bacteria</taxon>
        <taxon>Pseudomonadati</taxon>
        <taxon>Pseudomonadota</taxon>
        <taxon>Gammaproteobacteria</taxon>
        <taxon>Vibrionales</taxon>
        <taxon>Vibrionaceae</taxon>
        <taxon>Photobacterium</taxon>
    </lineage>
</organism>
<sequence length="300" mass="34823">MKTILRFEKIKTFEALNLSNAHINRYMETPNADTKIRNKKIFGSGNVVKDVKERLNKNGIKPRKNAVLCMEALLTLSPEYFTSKEATKNFTIAAAKWLSDEYGENVLSVDLHLDESTPHIHAIILPITEDGRLSARDLFNKLTLKKFQKSYCDLMSEKTGIDFDYKEGSKAKHQNVKEYYTKINKELPALKENDDLKAKVENLENELDEKEDENYQLNGKIKKLEKDISIQNEEISQLKSFIEKLTKKFNKLKNAYQKLLKNKTNKSILDEIELPELTIYNHPDNPEIKKKLKNKNRPSM</sequence>
<dbReference type="RefSeq" id="WP_006228289.1">
    <property type="nucleotide sequence ID" value="NZ_AAPH01000010.1"/>
</dbReference>
<feature type="coiled-coil region" evidence="1">
    <location>
        <begin position="193"/>
        <end position="262"/>
    </location>
</feature>
<dbReference type="HOGENOM" id="CLU_879103_0_0_6"/>
<dbReference type="Gene3D" id="3.30.930.30">
    <property type="match status" value="1"/>
</dbReference>
<dbReference type="GO" id="GO:0006310">
    <property type="term" value="P:DNA recombination"/>
    <property type="evidence" value="ECO:0007669"/>
    <property type="project" value="InterPro"/>
</dbReference>
<evidence type="ECO:0000313" key="2">
    <source>
        <dbReference type="EMBL" id="EAS43479.1"/>
    </source>
</evidence>
<dbReference type="InterPro" id="IPR001668">
    <property type="entry name" value="Mob_Pre"/>
</dbReference>
<gene>
    <name evidence="2" type="ORF">P3TCK_01444</name>
</gene>
<evidence type="ECO:0000256" key="1">
    <source>
        <dbReference type="SAM" id="Coils"/>
    </source>
</evidence>
<dbReference type="OrthoDB" id="6655189at2"/>